<protein>
    <submittedName>
        <fullName evidence="13">RabBD domain-containing protein</fullName>
    </submittedName>
</protein>
<dbReference type="Gene3D" id="2.60.40.150">
    <property type="entry name" value="C2 domain"/>
    <property type="match status" value="2"/>
</dbReference>
<dbReference type="GO" id="GO:0006887">
    <property type="term" value="P:exocytosis"/>
    <property type="evidence" value="ECO:0007669"/>
    <property type="project" value="InterPro"/>
</dbReference>
<name>A0A913HWJ5_STRER</name>
<dbReference type="InterPro" id="IPR001565">
    <property type="entry name" value="Synaptotagmin"/>
</dbReference>
<keyword evidence="3 8" id="KW-0863">Zinc-finger</keyword>
<dbReference type="InterPro" id="IPR013083">
    <property type="entry name" value="Znf_RING/FYVE/PHD"/>
</dbReference>
<dbReference type="PANTHER" id="PTHR45729:SF6">
    <property type="entry name" value="RABPHILIN, ISOFORM A"/>
    <property type="match status" value="1"/>
</dbReference>
<feature type="compositionally biased region" description="Basic and acidic residues" evidence="9">
    <location>
        <begin position="825"/>
        <end position="845"/>
    </location>
</feature>
<organism evidence="13">
    <name type="scientific">Strongyloides stercoralis</name>
    <name type="common">Threadworm</name>
    <dbReference type="NCBI Taxonomy" id="6248"/>
    <lineage>
        <taxon>Eukaryota</taxon>
        <taxon>Metazoa</taxon>
        <taxon>Ecdysozoa</taxon>
        <taxon>Nematoda</taxon>
        <taxon>Chromadorea</taxon>
        <taxon>Rhabditida</taxon>
        <taxon>Tylenchina</taxon>
        <taxon>Panagrolaimomorpha</taxon>
        <taxon>Strongyloidoidea</taxon>
        <taxon>Strongyloididae</taxon>
        <taxon>Strongyloides</taxon>
    </lineage>
</organism>
<keyword evidence="1" id="KW-0479">Metal-binding</keyword>
<feature type="compositionally biased region" description="Polar residues" evidence="9">
    <location>
        <begin position="436"/>
        <end position="446"/>
    </location>
</feature>
<dbReference type="InterPro" id="IPR043566">
    <property type="entry name" value="Rabphilin/DOC2/Noc2"/>
</dbReference>
<evidence type="ECO:0000256" key="9">
    <source>
        <dbReference type="SAM" id="MobiDB-lite"/>
    </source>
</evidence>
<sequence length="1412" mass="159559">MISENNSKNSNKNKRLSILYKKLGIKNNNRKMEDESNNGNKSNSTIEPEKASRLSYLQMLKHTPNRCIRGCSSYYGCCCSKGGKKLAFIFGDSPPRHTYLSLPEFAKLAKANPIYHEYTLLNQNIPHEEEEIKKELGNEVGKKKIFKNFLKKYHFKEKKIEKVSENILHKSEEKNSLRERNLSNSSTFQDCENNKIDNISLKNHRRHSVASVKECHLMNTSTRKNLCENKYHLLFDSEKLDKPYILENKNKRVSLTPNILLPTTENISTEEICNNPIKIFTSSESFNKGMNISKNEKKSNKYCRNKKLFTATPSSLSLFSNGYLSDAFSSVTANFSGGSGNSDVGHSRGSSIIVDLPTLSNVSKDDNPRKKNSVTNRLRKLSKAFFNSQNPGKLDLMNDWEIGGTQNAWVCPSDRHLQLRAQLKSGWSVRTAKIKSPTSSKAQPSGITEEEQEQIKRVLERAEQGRVNEQIRIGKMVERLENLKARATGNGVTQCLLCSAEFGLFTSKSYAAMCNDCRKYVCQRSCGVDTFDQKKMEPIFLCKVCSEYREVMLKKSGAWFYKELPTFVRSSPSVEEQEPSFLKYTNKTNDLNKRKLQSPSSCINNNGRMDKNSFQNKGNKQFSQTSESIIGSIPNFVKDNPYRPRIQPSWIKEKPVGNSSFNSEATHTSSDSEPDERQGYLKKISRRQYRPKDFLQKQSYIPDSLSQNLSTIGKHSKGGINKGKNQHRTYDSDDSDNDYCHHSTPSTSPRLSLATPSSFGGDDFSQNPTTIVSNDYPLDTKSIDSGGEPSIVQSDHSNHQSNTLSSSISGAEFQRFTSPSISQNELRHSNSSIRKESYNSPERRNSKGSSYPIVTLPQQSDNGTYILPSLTNNLQQTNYSYKCSSSPKTSISYGGNGIPKYSYNFQQRSLSATPGRQSPKNYFNNCNNNNNQNTIPTIPPRPPSTPSINLTYANNIRSSSTSSSTSSLSQRTCNEGNTFFDNILSSNNNSLFTLDPVIEVKGSSAVTPNDIPSSIEEIAKENATTPVFMSDQEGEDIPKISQNKARFGIEAIGDVLSQRPRLPVSHSVFSLKSHGVSFSQEGAEKMLENFRDTSNAYIGCFCLPRNIFKRNKKHKNFFYLKENDNEYLKKDVLGSVQFELTYYAKEKKLVIHLISARNLKAMDSNGFSDPYVKFHLIPGNIKATKLTSKTIEKTLNPNWDEELVYYGVTEKEKQIKTLRITVLDRDRIGSDFLGEVRVLLRKLPNGVTQKFNLYLDSAMRSNALHEMTTEPLIRGKILIAICYNFSQGSLIVNIKRCSELIGMDSSGFSDPYCKITLTPVTNKNHRKKTSVKKKTLNPEFDETFNFVIPYKDLPTKALVVKVYDHDVAKHDDYIGGIVLSTAAEGERGLQWKNCLENANQFFEQWHELEKED</sequence>
<dbReference type="GO" id="GO:0017158">
    <property type="term" value="P:regulation of calcium ion-dependent exocytosis"/>
    <property type="evidence" value="ECO:0007669"/>
    <property type="project" value="TreeGrafter"/>
</dbReference>
<dbReference type="PRINTS" id="PR00360">
    <property type="entry name" value="C2DOMAIN"/>
</dbReference>
<dbReference type="InterPro" id="IPR030541">
    <property type="entry name" value="FYVE_RBF-1"/>
</dbReference>
<dbReference type="SUPFAM" id="SSF49562">
    <property type="entry name" value="C2 domain (Calcium/lipid-binding domain, CaLB)"/>
    <property type="match status" value="2"/>
</dbReference>
<dbReference type="CDD" id="cd04035">
    <property type="entry name" value="C2A_Rabphilin_Doc2"/>
    <property type="match status" value="1"/>
</dbReference>
<keyword evidence="4" id="KW-0862">Zinc</keyword>
<dbReference type="GO" id="GO:0061669">
    <property type="term" value="P:spontaneous neurotransmitter secretion"/>
    <property type="evidence" value="ECO:0007669"/>
    <property type="project" value="TreeGrafter"/>
</dbReference>
<dbReference type="GO" id="GO:0006886">
    <property type="term" value="P:intracellular protein transport"/>
    <property type="evidence" value="ECO:0007669"/>
    <property type="project" value="InterPro"/>
</dbReference>
<dbReference type="InterPro" id="IPR011011">
    <property type="entry name" value="Znf_FYVE_PHD"/>
</dbReference>
<dbReference type="PROSITE" id="PS50178">
    <property type="entry name" value="ZF_FYVE"/>
    <property type="match status" value="1"/>
</dbReference>
<dbReference type="PRINTS" id="PR00399">
    <property type="entry name" value="SYNAPTOTAGMN"/>
</dbReference>
<evidence type="ECO:0000256" key="1">
    <source>
        <dbReference type="ARBA" id="ARBA00022723"/>
    </source>
</evidence>
<dbReference type="InterPro" id="IPR041282">
    <property type="entry name" value="FYVE_2"/>
</dbReference>
<dbReference type="GO" id="GO:0031267">
    <property type="term" value="F:small GTPase binding"/>
    <property type="evidence" value="ECO:0007669"/>
    <property type="project" value="InterPro"/>
</dbReference>
<dbReference type="Pfam" id="PF02318">
    <property type="entry name" value="FYVE_2"/>
    <property type="match status" value="1"/>
</dbReference>
<evidence type="ECO:0000259" key="10">
    <source>
        <dbReference type="PROSITE" id="PS50004"/>
    </source>
</evidence>
<feature type="compositionally biased region" description="Polar residues" evidence="9">
    <location>
        <begin position="597"/>
        <end position="629"/>
    </location>
</feature>
<accession>A0A913HWJ5</accession>
<feature type="region of interest" description="Disordered" evidence="9">
    <location>
        <begin position="430"/>
        <end position="452"/>
    </location>
</feature>
<evidence type="ECO:0000256" key="7">
    <source>
        <dbReference type="ARBA" id="ARBA00034103"/>
    </source>
</evidence>
<comment type="subcellular location">
    <subcellularLocation>
        <location evidence="7">Synapse</location>
    </subcellularLocation>
</comment>
<dbReference type="GO" id="GO:0008270">
    <property type="term" value="F:zinc ion binding"/>
    <property type="evidence" value="ECO:0007669"/>
    <property type="project" value="UniProtKB-KW"/>
</dbReference>
<evidence type="ECO:0000256" key="2">
    <source>
        <dbReference type="ARBA" id="ARBA00022737"/>
    </source>
</evidence>
<dbReference type="GO" id="GO:0008021">
    <property type="term" value="C:synaptic vesicle"/>
    <property type="evidence" value="ECO:0007669"/>
    <property type="project" value="InterPro"/>
</dbReference>
<evidence type="ECO:0000259" key="11">
    <source>
        <dbReference type="PROSITE" id="PS50178"/>
    </source>
</evidence>
<feature type="domain" description="C2" evidence="10">
    <location>
        <begin position="1132"/>
        <end position="1255"/>
    </location>
</feature>
<dbReference type="InterPro" id="IPR010911">
    <property type="entry name" value="Rab_BD"/>
</dbReference>
<evidence type="ECO:0000256" key="6">
    <source>
        <dbReference type="ARBA" id="ARBA00023018"/>
    </source>
</evidence>
<feature type="region of interest" description="Disordered" evidence="9">
    <location>
        <begin position="29"/>
        <end position="48"/>
    </location>
</feature>
<feature type="compositionally biased region" description="Polar residues" evidence="9">
    <location>
        <begin position="657"/>
        <end position="671"/>
    </location>
</feature>
<feature type="domain" description="RabBD" evidence="12">
    <location>
        <begin position="441"/>
        <end position="563"/>
    </location>
</feature>
<proteinExistence type="predicted"/>
<evidence type="ECO:0000256" key="4">
    <source>
        <dbReference type="ARBA" id="ARBA00022833"/>
    </source>
</evidence>
<feature type="region of interest" description="Disordered" evidence="9">
    <location>
        <begin position="706"/>
        <end position="861"/>
    </location>
</feature>
<feature type="region of interest" description="Disordered" evidence="9">
    <location>
        <begin position="592"/>
        <end position="677"/>
    </location>
</feature>
<reference evidence="13" key="1">
    <citation type="submission" date="2022-10" db="UniProtKB">
        <authorList>
            <consortium name="WormBaseParasite"/>
        </authorList>
    </citation>
    <scope>IDENTIFICATION</scope>
</reference>
<dbReference type="InterPro" id="IPR017455">
    <property type="entry name" value="Znf_FYVE-rel"/>
</dbReference>
<keyword evidence="6" id="KW-0770">Synapse</keyword>
<feature type="compositionally biased region" description="Polar residues" evidence="9">
    <location>
        <begin position="791"/>
        <end position="824"/>
    </location>
</feature>
<feature type="compositionally biased region" description="Polar residues" evidence="9">
    <location>
        <begin position="743"/>
        <end position="773"/>
    </location>
</feature>
<dbReference type="CDD" id="cd15746">
    <property type="entry name" value="FYVE_RP3A_like"/>
    <property type="match status" value="1"/>
</dbReference>
<feature type="domain" description="C2" evidence="10">
    <location>
        <begin position="1273"/>
        <end position="1406"/>
    </location>
</feature>
<evidence type="ECO:0000256" key="5">
    <source>
        <dbReference type="ARBA" id="ARBA00022837"/>
    </source>
</evidence>
<evidence type="ECO:0000256" key="3">
    <source>
        <dbReference type="ARBA" id="ARBA00022771"/>
    </source>
</evidence>
<dbReference type="Gene3D" id="3.30.40.10">
    <property type="entry name" value="Zinc/RING finger domain, C3HC4 (zinc finger)"/>
    <property type="match status" value="1"/>
</dbReference>
<dbReference type="SUPFAM" id="SSF57903">
    <property type="entry name" value="FYVE/PHD zinc finger"/>
    <property type="match status" value="1"/>
</dbReference>
<dbReference type="SMART" id="SM00239">
    <property type="entry name" value="C2"/>
    <property type="match status" value="2"/>
</dbReference>
<dbReference type="Pfam" id="PF00168">
    <property type="entry name" value="C2"/>
    <property type="match status" value="2"/>
</dbReference>
<dbReference type="InterPro" id="IPR047022">
    <property type="entry name" value="Rabphilin_Doc2_C2A"/>
</dbReference>
<dbReference type="PROSITE" id="PS50916">
    <property type="entry name" value="RABBD"/>
    <property type="match status" value="1"/>
</dbReference>
<keyword evidence="2" id="KW-0677">Repeat</keyword>
<dbReference type="PROSITE" id="PS50004">
    <property type="entry name" value="C2"/>
    <property type="match status" value="2"/>
</dbReference>
<evidence type="ECO:0000256" key="8">
    <source>
        <dbReference type="PROSITE-ProRule" id="PRU00091"/>
    </source>
</evidence>
<dbReference type="GO" id="GO:0016020">
    <property type="term" value="C:membrane"/>
    <property type="evidence" value="ECO:0007669"/>
    <property type="project" value="InterPro"/>
</dbReference>
<dbReference type="InterPro" id="IPR000008">
    <property type="entry name" value="C2_dom"/>
</dbReference>
<dbReference type="PANTHER" id="PTHR45729">
    <property type="entry name" value="RABPHILIN, ISOFORM A"/>
    <property type="match status" value="1"/>
</dbReference>
<dbReference type="WBParaSite" id="SSTP_0000766400.1">
    <property type="protein sequence ID" value="SSTP_0000766400.1"/>
    <property type="gene ID" value="SSTP_0000766400"/>
</dbReference>
<evidence type="ECO:0000259" key="12">
    <source>
        <dbReference type="PROSITE" id="PS50916"/>
    </source>
</evidence>
<dbReference type="InterPro" id="IPR035892">
    <property type="entry name" value="C2_domain_sf"/>
</dbReference>
<keyword evidence="5" id="KW-0106">Calcium</keyword>
<feature type="compositionally biased region" description="Polar residues" evidence="9">
    <location>
        <begin position="37"/>
        <end position="46"/>
    </location>
</feature>
<feature type="domain" description="FYVE-type" evidence="11">
    <location>
        <begin position="489"/>
        <end position="550"/>
    </location>
</feature>
<evidence type="ECO:0000313" key="13">
    <source>
        <dbReference type="WBParaSite" id="SSTP_0000766400.1"/>
    </source>
</evidence>